<evidence type="ECO:0000313" key="8">
    <source>
        <dbReference type="EMBL" id="ACV11945.1"/>
    </source>
</evidence>
<dbReference type="OrthoDB" id="86314at2157"/>
<dbReference type="HOGENOM" id="CLU_114810_0_0_2"/>
<feature type="domain" description="Response regulatory" evidence="7">
    <location>
        <begin position="8"/>
        <end position="117"/>
    </location>
</feature>
<gene>
    <name evidence="8" type="ordered locus">Huta_1773</name>
</gene>
<dbReference type="SMART" id="SM00448">
    <property type="entry name" value="REC"/>
    <property type="match status" value="1"/>
</dbReference>
<dbReference type="STRING" id="519442.Huta_1773"/>
<evidence type="ECO:0000256" key="2">
    <source>
        <dbReference type="ARBA" id="ARBA00023012"/>
    </source>
</evidence>
<dbReference type="eggNOG" id="arCOG02601">
    <property type="taxonomic scope" value="Archaea"/>
</dbReference>
<keyword evidence="5" id="KW-0804">Transcription</keyword>
<dbReference type="Proteomes" id="UP000002071">
    <property type="component" value="Chromosome"/>
</dbReference>
<dbReference type="InterPro" id="IPR011006">
    <property type="entry name" value="CheY-like_superfamily"/>
</dbReference>
<dbReference type="InterPro" id="IPR013971">
    <property type="entry name" value="HalX_domain"/>
</dbReference>
<evidence type="ECO:0000256" key="5">
    <source>
        <dbReference type="ARBA" id="ARBA00023163"/>
    </source>
</evidence>
<keyword evidence="1 6" id="KW-0597">Phosphoprotein</keyword>
<dbReference type="PANTHER" id="PTHR48111:SF1">
    <property type="entry name" value="TWO-COMPONENT RESPONSE REGULATOR ORR33"/>
    <property type="match status" value="1"/>
</dbReference>
<proteinExistence type="predicted"/>
<evidence type="ECO:0000256" key="1">
    <source>
        <dbReference type="ARBA" id="ARBA00022553"/>
    </source>
</evidence>
<reference evidence="8 9" key="1">
    <citation type="journal article" date="2009" name="Stand. Genomic Sci.">
        <title>Complete genome sequence of Halorhabdus utahensis type strain (AX-2).</title>
        <authorList>
            <person name="Anderson I."/>
            <person name="Tindall B.J."/>
            <person name="Pomrenke H."/>
            <person name="Goker M."/>
            <person name="Lapidus A."/>
            <person name="Nolan M."/>
            <person name="Copeland A."/>
            <person name="Glavina Del Rio T."/>
            <person name="Chen F."/>
            <person name="Tice H."/>
            <person name="Cheng J.F."/>
            <person name="Lucas S."/>
            <person name="Chertkov O."/>
            <person name="Bruce D."/>
            <person name="Brettin T."/>
            <person name="Detter J.C."/>
            <person name="Han C."/>
            <person name="Goodwin L."/>
            <person name="Land M."/>
            <person name="Hauser L."/>
            <person name="Chang Y.J."/>
            <person name="Jeffries C.D."/>
            <person name="Pitluck S."/>
            <person name="Pati A."/>
            <person name="Mavromatis K."/>
            <person name="Ivanova N."/>
            <person name="Ovchinnikova G."/>
            <person name="Chen A."/>
            <person name="Palaniappan K."/>
            <person name="Chain P."/>
            <person name="Rohde M."/>
            <person name="Bristow J."/>
            <person name="Eisen J.A."/>
            <person name="Markowitz V."/>
            <person name="Hugenholtz P."/>
            <person name="Kyrpides N.C."/>
            <person name="Klenk H.P."/>
        </authorList>
    </citation>
    <scope>NUCLEOTIDE SEQUENCE [LARGE SCALE GENOMIC DNA]</scope>
    <source>
        <strain evidence="9">DSM 12940 / JCM 11049 / AX-2</strain>
    </source>
</reference>
<evidence type="ECO:0000256" key="6">
    <source>
        <dbReference type="PROSITE-ProRule" id="PRU00169"/>
    </source>
</evidence>
<dbReference type="RefSeq" id="WP_015789517.1">
    <property type="nucleotide sequence ID" value="NC_013158.1"/>
</dbReference>
<dbReference type="InterPro" id="IPR039420">
    <property type="entry name" value="WalR-like"/>
</dbReference>
<dbReference type="Pfam" id="PF08663">
    <property type="entry name" value="HalX"/>
    <property type="match status" value="1"/>
</dbReference>
<dbReference type="KEGG" id="hut:Huta_1773"/>
<dbReference type="AlphaFoldDB" id="C7NRK9"/>
<dbReference type="SUPFAM" id="SSF52172">
    <property type="entry name" value="CheY-like"/>
    <property type="match status" value="1"/>
</dbReference>
<accession>C7NRK9</accession>
<protein>
    <submittedName>
        <fullName evidence="8">Response regulator receiver protein</fullName>
    </submittedName>
</protein>
<evidence type="ECO:0000313" key="9">
    <source>
        <dbReference type="Proteomes" id="UP000002071"/>
    </source>
</evidence>
<dbReference type="GO" id="GO:0032993">
    <property type="term" value="C:protein-DNA complex"/>
    <property type="evidence" value="ECO:0007669"/>
    <property type="project" value="TreeGrafter"/>
</dbReference>
<dbReference type="GeneID" id="8384059"/>
<dbReference type="GO" id="GO:0000156">
    <property type="term" value="F:phosphorelay response regulator activity"/>
    <property type="evidence" value="ECO:0007669"/>
    <property type="project" value="TreeGrafter"/>
</dbReference>
<evidence type="ECO:0000256" key="4">
    <source>
        <dbReference type="ARBA" id="ARBA00023125"/>
    </source>
</evidence>
<dbReference type="GO" id="GO:0005829">
    <property type="term" value="C:cytosol"/>
    <property type="evidence" value="ECO:0007669"/>
    <property type="project" value="TreeGrafter"/>
</dbReference>
<evidence type="ECO:0000256" key="3">
    <source>
        <dbReference type="ARBA" id="ARBA00023015"/>
    </source>
</evidence>
<sequence>MTDDTDVTVLIVEDEQQIADGYASILRDRYTVKTAYSGEQALETIDDDVDVVLLDRMMPGLSGRETLTEFREAGFECPVAMVTAKVPDFDVIEMGFDDYLTKPVDVDELEDTVERLIALGRLDPSVRAFVADTIKQASLEANKPSVELSTSEDYQGLRDRLSSQGAELGDISAAMTDEEFELVLQTIVRNLGDGQDGQDSLDQL</sequence>
<keyword evidence="2" id="KW-0902">Two-component regulatory system</keyword>
<dbReference type="Pfam" id="PF00072">
    <property type="entry name" value="Response_reg"/>
    <property type="match status" value="1"/>
</dbReference>
<dbReference type="GO" id="GO:0006355">
    <property type="term" value="P:regulation of DNA-templated transcription"/>
    <property type="evidence" value="ECO:0007669"/>
    <property type="project" value="TreeGrafter"/>
</dbReference>
<dbReference type="PROSITE" id="PS50110">
    <property type="entry name" value="RESPONSE_REGULATORY"/>
    <property type="match status" value="1"/>
</dbReference>
<dbReference type="InterPro" id="IPR001789">
    <property type="entry name" value="Sig_transdc_resp-reg_receiver"/>
</dbReference>
<dbReference type="EMBL" id="CP001687">
    <property type="protein sequence ID" value="ACV11945.1"/>
    <property type="molecule type" value="Genomic_DNA"/>
</dbReference>
<dbReference type="Gene3D" id="3.40.50.2300">
    <property type="match status" value="1"/>
</dbReference>
<keyword evidence="4" id="KW-0238">DNA-binding</keyword>
<dbReference type="PANTHER" id="PTHR48111">
    <property type="entry name" value="REGULATOR OF RPOS"/>
    <property type="match status" value="1"/>
</dbReference>
<dbReference type="GO" id="GO:0000976">
    <property type="term" value="F:transcription cis-regulatory region binding"/>
    <property type="evidence" value="ECO:0007669"/>
    <property type="project" value="TreeGrafter"/>
</dbReference>
<name>C7NRK9_HALUD</name>
<keyword evidence="9" id="KW-1185">Reference proteome</keyword>
<organism evidence="8 9">
    <name type="scientific">Halorhabdus utahensis (strain DSM 12940 / JCM 11049 / AX-2)</name>
    <dbReference type="NCBI Taxonomy" id="519442"/>
    <lineage>
        <taxon>Archaea</taxon>
        <taxon>Methanobacteriati</taxon>
        <taxon>Methanobacteriota</taxon>
        <taxon>Stenosarchaea group</taxon>
        <taxon>Halobacteria</taxon>
        <taxon>Halobacteriales</taxon>
        <taxon>Haloarculaceae</taxon>
        <taxon>Halorhabdus</taxon>
    </lineage>
</organism>
<feature type="modified residue" description="4-aspartylphosphate" evidence="6">
    <location>
        <position position="55"/>
    </location>
</feature>
<keyword evidence="3" id="KW-0805">Transcription regulation</keyword>
<evidence type="ECO:0000259" key="7">
    <source>
        <dbReference type="PROSITE" id="PS50110"/>
    </source>
</evidence>